<dbReference type="InterPro" id="IPR036388">
    <property type="entry name" value="WH-like_DNA-bd_sf"/>
</dbReference>
<dbReference type="EMBL" id="BNAT01000045">
    <property type="protein sequence ID" value="GHE57264.1"/>
    <property type="molecule type" value="Genomic_DNA"/>
</dbReference>
<dbReference type="InterPro" id="IPR029063">
    <property type="entry name" value="SAM-dependent_MTases_sf"/>
</dbReference>
<evidence type="ECO:0000259" key="5">
    <source>
        <dbReference type="Pfam" id="PF08100"/>
    </source>
</evidence>
<protein>
    <submittedName>
        <fullName evidence="6">Methyltransferase</fullName>
    </submittedName>
</protein>
<feature type="domain" description="O-methyltransferase dimerisation" evidence="5">
    <location>
        <begin position="25"/>
        <end position="95"/>
    </location>
</feature>
<feature type="domain" description="O-methyltransferase C-terminal" evidence="4">
    <location>
        <begin position="121"/>
        <end position="329"/>
    </location>
</feature>
<evidence type="ECO:0000256" key="1">
    <source>
        <dbReference type="ARBA" id="ARBA00022603"/>
    </source>
</evidence>
<gene>
    <name evidence="6" type="ORF">GCM10017771_80030</name>
</gene>
<dbReference type="Gene3D" id="1.10.10.10">
    <property type="entry name" value="Winged helix-like DNA-binding domain superfamily/Winged helix DNA-binding domain"/>
    <property type="match status" value="1"/>
</dbReference>
<dbReference type="SUPFAM" id="SSF53335">
    <property type="entry name" value="S-adenosyl-L-methionine-dependent methyltransferases"/>
    <property type="match status" value="1"/>
</dbReference>
<dbReference type="InterPro" id="IPR012967">
    <property type="entry name" value="COMT_dimerisation"/>
</dbReference>
<dbReference type="Gene3D" id="1.10.287.1350">
    <property type="match status" value="1"/>
</dbReference>
<evidence type="ECO:0000256" key="3">
    <source>
        <dbReference type="ARBA" id="ARBA00022691"/>
    </source>
</evidence>
<keyword evidence="3" id="KW-0949">S-adenosyl-L-methionine</keyword>
<evidence type="ECO:0000259" key="4">
    <source>
        <dbReference type="Pfam" id="PF00891"/>
    </source>
</evidence>
<dbReference type="PIRSF" id="PIRSF005739">
    <property type="entry name" value="O-mtase"/>
    <property type="match status" value="1"/>
</dbReference>
<dbReference type="AlphaFoldDB" id="A0A919DLI2"/>
<keyword evidence="7" id="KW-1185">Reference proteome</keyword>
<accession>A0A919DLI2</accession>
<evidence type="ECO:0000313" key="6">
    <source>
        <dbReference type="EMBL" id="GHE57264.1"/>
    </source>
</evidence>
<dbReference type="SUPFAM" id="SSF46785">
    <property type="entry name" value="Winged helix' DNA-binding domain"/>
    <property type="match status" value="1"/>
</dbReference>
<organism evidence="6 7">
    <name type="scientific">Streptomyces capitiformicae</name>
    <dbReference type="NCBI Taxonomy" id="2014920"/>
    <lineage>
        <taxon>Bacteria</taxon>
        <taxon>Bacillati</taxon>
        <taxon>Actinomycetota</taxon>
        <taxon>Actinomycetes</taxon>
        <taxon>Kitasatosporales</taxon>
        <taxon>Streptomycetaceae</taxon>
        <taxon>Streptomyces</taxon>
    </lineage>
</organism>
<dbReference type="GO" id="GO:0032259">
    <property type="term" value="P:methylation"/>
    <property type="evidence" value="ECO:0007669"/>
    <property type="project" value="UniProtKB-KW"/>
</dbReference>
<reference evidence="6" key="1">
    <citation type="journal article" date="2014" name="Int. J. Syst. Evol. Microbiol.">
        <title>Complete genome sequence of Corynebacterium casei LMG S-19264T (=DSM 44701T), isolated from a smear-ripened cheese.</title>
        <authorList>
            <consortium name="US DOE Joint Genome Institute (JGI-PGF)"/>
            <person name="Walter F."/>
            <person name="Albersmeier A."/>
            <person name="Kalinowski J."/>
            <person name="Ruckert C."/>
        </authorList>
    </citation>
    <scope>NUCLEOTIDE SEQUENCE</scope>
    <source>
        <strain evidence="6">CGMCC 4.7403</strain>
    </source>
</reference>
<dbReference type="Pfam" id="PF08100">
    <property type="entry name" value="Dimerisation"/>
    <property type="match status" value="1"/>
</dbReference>
<keyword evidence="2" id="KW-0808">Transferase</keyword>
<proteinExistence type="predicted"/>
<dbReference type="Proteomes" id="UP000603227">
    <property type="component" value="Unassembled WGS sequence"/>
</dbReference>
<dbReference type="Pfam" id="PF00891">
    <property type="entry name" value="Methyltransf_2"/>
    <property type="match status" value="1"/>
</dbReference>
<dbReference type="GO" id="GO:0046983">
    <property type="term" value="F:protein dimerization activity"/>
    <property type="evidence" value="ECO:0007669"/>
    <property type="project" value="InterPro"/>
</dbReference>
<sequence>MSSTASPDVLATEKMNLRAALIERIGGYMTAHAIGVAAELGLADLIGSGSRTSEELAAETQTHEPSLRRLLRTLVAVGIAAEPEPGRFTLTDIGAQLRSDSPDSLHKFARMFCHPIFFTSWQSLHHAVTTGERAFNHAYGTGIYDWLAQHEETSTLFNEAMSEESRISAGQLAAAYAFPAAGTVVDIGGGDGTLLTAILLARPGLRGIVFDSPSGVAEAPAALSKAGLTDRCAVQAGDFFQSVPGDGDLYIIKSVFQDWGDEEARAILRTCRAHMPDSATLLIVGTVLPETADTSAPVAFFTDINMMVMAGGRERTESEFRALLEETGFTVRSVGLGQAGPLSVIEAVPTAAA</sequence>
<name>A0A919DLI2_9ACTN</name>
<dbReference type="RefSeq" id="WP_189787348.1">
    <property type="nucleotide sequence ID" value="NZ_BNAT01000045.1"/>
</dbReference>
<evidence type="ECO:0000256" key="2">
    <source>
        <dbReference type="ARBA" id="ARBA00022679"/>
    </source>
</evidence>
<comment type="caution">
    <text evidence="6">The sequence shown here is derived from an EMBL/GenBank/DDBJ whole genome shotgun (WGS) entry which is preliminary data.</text>
</comment>
<keyword evidence="1 6" id="KW-0489">Methyltransferase</keyword>
<dbReference type="PANTHER" id="PTHR43712">
    <property type="entry name" value="PUTATIVE (AFU_ORTHOLOGUE AFUA_4G14580)-RELATED"/>
    <property type="match status" value="1"/>
</dbReference>
<dbReference type="PROSITE" id="PS51683">
    <property type="entry name" value="SAM_OMT_II"/>
    <property type="match status" value="1"/>
</dbReference>
<dbReference type="InterPro" id="IPR001077">
    <property type="entry name" value="COMT_C"/>
</dbReference>
<dbReference type="GO" id="GO:0008171">
    <property type="term" value="F:O-methyltransferase activity"/>
    <property type="evidence" value="ECO:0007669"/>
    <property type="project" value="InterPro"/>
</dbReference>
<dbReference type="InterPro" id="IPR016461">
    <property type="entry name" value="COMT-like"/>
</dbReference>
<dbReference type="Gene3D" id="3.40.50.150">
    <property type="entry name" value="Vaccinia Virus protein VP39"/>
    <property type="match status" value="1"/>
</dbReference>
<dbReference type="InterPro" id="IPR036390">
    <property type="entry name" value="WH_DNA-bd_sf"/>
</dbReference>
<dbReference type="PANTHER" id="PTHR43712:SF2">
    <property type="entry name" value="O-METHYLTRANSFERASE CICE"/>
    <property type="match status" value="1"/>
</dbReference>
<reference evidence="6" key="2">
    <citation type="submission" date="2020-09" db="EMBL/GenBank/DDBJ databases">
        <authorList>
            <person name="Sun Q."/>
            <person name="Zhou Y."/>
        </authorList>
    </citation>
    <scope>NUCLEOTIDE SEQUENCE</scope>
    <source>
        <strain evidence="6">CGMCC 4.7403</strain>
    </source>
</reference>
<evidence type="ECO:0000313" key="7">
    <source>
        <dbReference type="Proteomes" id="UP000603227"/>
    </source>
</evidence>